<protein>
    <recommendedName>
        <fullName evidence="1">DUF4440 domain-containing protein</fullName>
    </recommendedName>
</protein>
<reference evidence="2" key="1">
    <citation type="submission" date="2021-03" db="EMBL/GenBank/DDBJ databases">
        <title>Comparative genomics and phylogenomic investigation of the class Geoglossomycetes provide insights into ecological specialization and systematics.</title>
        <authorList>
            <person name="Melie T."/>
            <person name="Pirro S."/>
            <person name="Miller A.N."/>
            <person name="Quandt A."/>
        </authorList>
    </citation>
    <scope>NUCLEOTIDE SEQUENCE</scope>
    <source>
        <strain evidence="2">CAQ_001_2017</strain>
    </source>
</reference>
<dbReference type="InterPro" id="IPR027843">
    <property type="entry name" value="DUF4440"/>
</dbReference>
<evidence type="ECO:0000313" key="2">
    <source>
        <dbReference type="EMBL" id="KAH0533864.1"/>
    </source>
</evidence>
<sequence>AVTTAVEALRKAMIDPDKTTLDALVLDDLTYGHSNGNLQDKAAFEEALLNKSSDFVTIDLTNQTVKVVGNTAWVRHTLTATTNDGGKPGNTHLSVLLIWLKQKGQWRLLARQAVKIQS</sequence>
<evidence type="ECO:0000259" key="1">
    <source>
        <dbReference type="Pfam" id="PF14534"/>
    </source>
</evidence>
<feature type="domain" description="DUF4440" evidence="1">
    <location>
        <begin position="3"/>
        <end position="108"/>
    </location>
</feature>
<dbReference type="EMBL" id="JAGHQM010004638">
    <property type="protein sequence ID" value="KAH0533864.1"/>
    <property type="molecule type" value="Genomic_DNA"/>
</dbReference>
<dbReference type="Gene3D" id="3.10.450.50">
    <property type="match status" value="1"/>
</dbReference>
<dbReference type="InterPro" id="IPR032710">
    <property type="entry name" value="NTF2-like_dom_sf"/>
</dbReference>
<evidence type="ECO:0000313" key="3">
    <source>
        <dbReference type="Proteomes" id="UP000750711"/>
    </source>
</evidence>
<proteinExistence type="predicted"/>
<dbReference type="Pfam" id="PF14534">
    <property type="entry name" value="DUF4440"/>
    <property type="match status" value="1"/>
</dbReference>
<gene>
    <name evidence="2" type="ORF">GP486_008959</name>
</gene>
<dbReference type="SUPFAM" id="SSF54427">
    <property type="entry name" value="NTF2-like"/>
    <property type="match status" value="1"/>
</dbReference>
<dbReference type="AlphaFoldDB" id="A0A9P8KZ86"/>
<organism evidence="2 3">
    <name type="scientific">Trichoglossum hirsutum</name>
    <dbReference type="NCBI Taxonomy" id="265104"/>
    <lineage>
        <taxon>Eukaryota</taxon>
        <taxon>Fungi</taxon>
        <taxon>Dikarya</taxon>
        <taxon>Ascomycota</taxon>
        <taxon>Pezizomycotina</taxon>
        <taxon>Geoglossomycetes</taxon>
        <taxon>Geoglossales</taxon>
        <taxon>Geoglossaceae</taxon>
        <taxon>Trichoglossum</taxon>
    </lineage>
</organism>
<keyword evidence="3" id="KW-1185">Reference proteome</keyword>
<name>A0A9P8KZ86_9PEZI</name>
<comment type="caution">
    <text evidence="2">The sequence shown here is derived from an EMBL/GenBank/DDBJ whole genome shotgun (WGS) entry which is preliminary data.</text>
</comment>
<dbReference type="Proteomes" id="UP000750711">
    <property type="component" value="Unassembled WGS sequence"/>
</dbReference>
<feature type="non-terminal residue" evidence="2">
    <location>
        <position position="1"/>
    </location>
</feature>
<accession>A0A9P8KZ86</accession>